<evidence type="ECO:0000313" key="2">
    <source>
        <dbReference type="EMBL" id="KNZ51232.1"/>
    </source>
</evidence>
<proteinExistence type="predicted"/>
<gene>
    <name evidence="2" type="ORF">VP01_4035g1</name>
</gene>
<feature type="signal peptide" evidence="1">
    <location>
        <begin position="1"/>
        <end position="22"/>
    </location>
</feature>
<accession>A0A0L6USL3</accession>
<sequence>MISSIWLDFCFVVACRLHLEDAMVSLALKMEPQEKTLAPPANKVDLQKFRTSNGPSFAGIFQALKPHGDHHLVVMWPTQHTKGGFGSSKCGGKAKRWDRALLQIILKIMESSLEVELKMVEAHARVM</sequence>
<organism evidence="2 3">
    <name type="scientific">Puccinia sorghi</name>
    <dbReference type="NCBI Taxonomy" id="27349"/>
    <lineage>
        <taxon>Eukaryota</taxon>
        <taxon>Fungi</taxon>
        <taxon>Dikarya</taxon>
        <taxon>Basidiomycota</taxon>
        <taxon>Pucciniomycotina</taxon>
        <taxon>Pucciniomycetes</taxon>
        <taxon>Pucciniales</taxon>
        <taxon>Pucciniaceae</taxon>
        <taxon>Puccinia</taxon>
    </lineage>
</organism>
<protein>
    <submittedName>
        <fullName evidence="2">Uncharacterized protein</fullName>
    </submittedName>
</protein>
<keyword evidence="1" id="KW-0732">Signal</keyword>
<evidence type="ECO:0000256" key="1">
    <source>
        <dbReference type="SAM" id="SignalP"/>
    </source>
</evidence>
<comment type="caution">
    <text evidence="2">The sequence shown here is derived from an EMBL/GenBank/DDBJ whole genome shotgun (WGS) entry which is preliminary data.</text>
</comment>
<feature type="chain" id="PRO_5005567586" evidence="1">
    <location>
        <begin position="23"/>
        <end position="127"/>
    </location>
</feature>
<name>A0A0L6USL3_9BASI</name>
<dbReference type="Proteomes" id="UP000037035">
    <property type="component" value="Unassembled WGS sequence"/>
</dbReference>
<dbReference type="VEuPathDB" id="FungiDB:VP01_4035g1"/>
<reference evidence="2 3" key="1">
    <citation type="submission" date="2015-08" db="EMBL/GenBank/DDBJ databases">
        <title>Next Generation Sequencing and Analysis of the Genome of Puccinia sorghi L Schw, the Causal Agent of Maize Common Rust.</title>
        <authorList>
            <person name="Rochi L."/>
            <person name="Burguener G."/>
            <person name="Darino M."/>
            <person name="Turjanski A."/>
            <person name="Kreff E."/>
            <person name="Dieguez M.J."/>
            <person name="Sacco F."/>
        </authorList>
    </citation>
    <scope>NUCLEOTIDE SEQUENCE [LARGE SCALE GENOMIC DNA]</scope>
    <source>
        <strain evidence="2 3">RO10H11247</strain>
    </source>
</reference>
<keyword evidence="3" id="KW-1185">Reference proteome</keyword>
<dbReference type="AlphaFoldDB" id="A0A0L6USL3"/>
<evidence type="ECO:0000313" key="3">
    <source>
        <dbReference type="Proteomes" id="UP000037035"/>
    </source>
</evidence>
<dbReference type="EMBL" id="LAVV01009097">
    <property type="protein sequence ID" value="KNZ51232.1"/>
    <property type="molecule type" value="Genomic_DNA"/>
</dbReference>